<name>A0ABN7WMI1_GIGMA</name>
<dbReference type="EMBL" id="CAJVQB010052581">
    <property type="protein sequence ID" value="CAG8835973.1"/>
    <property type="molecule type" value="Genomic_DNA"/>
</dbReference>
<evidence type="ECO:0000313" key="1">
    <source>
        <dbReference type="EMBL" id="CAG8835973.1"/>
    </source>
</evidence>
<gene>
    <name evidence="1" type="ORF">GMARGA_LOCUS32813</name>
</gene>
<sequence>MNTLSKLKEYSNIKKKTHEAIQKKTYKTIIKKQARSPTGEIYKTTYQKNVQEHVKKCITSEECQRATDDYSTKDTHDHV</sequence>
<dbReference type="Proteomes" id="UP000789901">
    <property type="component" value="Unassembled WGS sequence"/>
</dbReference>
<comment type="caution">
    <text evidence="1">The sequence shown here is derived from an EMBL/GenBank/DDBJ whole genome shotgun (WGS) entry which is preliminary data.</text>
</comment>
<reference evidence="1 2" key="1">
    <citation type="submission" date="2021-06" db="EMBL/GenBank/DDBJ databases">
        <authorList>
            <person name="Kallberg Y."/>
            <person name="Tangrot J."/>
            <person name="Rosling A."/>
        </authorList>
    </citation>
    <scope>NUCLEOTIDE SEQUENCE [LARGE SCALE GENOMIC DNA]</scope>
    <source>
        <strain evidence="1 2">120-4 pot B 10/14</strain>
    </source>
</reference>
<accession>A0ABN7WMI1</accession>
<keyword evidence="2" id="KW-1185">Reference proteome</keyword>
<organism evidence="1 2">
    <name type="scientific">Gigaspora margarita</name>
    <dbReference type="NCBI Taxonomy" id="4874"/>
    <lineage>
        <taxon>Eukaryota</taxon>
        <taxon>Fungi</taxon>
        <taxon>Fungi incertae sedis</taxon>
        <taxon>Mucoromycota</taxon>
        <taxon>Glomeromycotina</taxon>
        <taxon>Glomeromycetes</taxon>
        <taxon>Diversisporales</taxon>
        <taxon>Gigasporaceae</taxon>
        <taxon>Gigaspora</taxon>
    </lineage>
</organism>
<protein>
    <submittedName>
        <fullName evidence="1">30277_t:CDS:1</fullName>
    </submittedName>
</protein>
<proteinExistence type="predicted"/>
<evidence type="ECO:0000313" key="2">
    <source>
        <dbReference type="Proteomes" id="UP000789901"/>
    </source>
</evidence>